<sequence>MNNLADFKVDKEMCIGCGLCVRACPAMLIELGQDRKAQIKEVKTLDWYGCWGCQHCLAVCPQGAVSVLGKVPENSLPMAGDGAAKMIDSLIAGRRSCRHFQDRNVDKKELEEMFKVLENAPTGGNKQKAEYTLIDDREEMKKFQKMVHDEMERQAGEGIYARSFDEESYQIMKDREQQAMNGDMLFCSAPHLLIVHMPKKFGSCGEDTTIISTYFELMCAARQMGAVILKYPLNVLNNMPEIKAKLKIPEDHHVGAAIGFGYPEFSYARGVQKEGKAKIHRLTF</sequence>
<comment type="similarity">
    <text evidence="1">Belongs to the nitroreductase family.</text>
</comment>
<dbReference type="SUPFAM" id="SSF55469">
    <property type="entry name" value="FMN-dependent nitroreductase-like"/>
    <property type="match status" value="1"/>
</dbReference>
<dbReference type="PANTHER" id="PTHR43673:SF10">
    <property type="entry name" value="NADH DEHYDROGENASE_NAD(P)H NITROREDUCTASE XCC3605-RELATED"/>
    <property type="match status" value="1"/>
</dbReference>
<feature type="domain" description="4Fe-4S ferredoxin-type" evidence="6">
    <location>
        <begin position="41"/>
        <end position="70"/>
    </location>
</feature>
<evidence type="ECO:0000256" key="4">
    <source>
        <dbReference type="ARBA" id="ARBA00023004"/>
    </source>
</evidence>
<protein>
    <submittedName>
        <fullName evidence="7">Nitroreductase family protein</fullName>
    </submittedName>
</protein>
<keyword evidence="4" id="KW-0408">Iron</keyword>
<dbReference type="EMBL" id="JAOQJQ010000004">
    <property type="protein sequence ID" value="MCU6762827.1"/>
    <property type="molecule type" value="Genomic_DNA"/>
</dbReference>
<dbReference type="Gene3D" id="3.40.109.10">
    <property type="entry name" value="NADH Oxidase"/>
    <property type="match status" value="1"/>
</dbReference>
<dbReference type="Proteomes" id="UP001652442">
    <property type="component" value="Unassembled WGS sequence"/>
</dbReference>
<organism evidence="7 8">
    <name type="scientific">Brotonthovivens ammoniilytica</name>
    <dbReference type="NCBI Taxonomy" id="2981725"/>
    <lineage>
        <taxon>Bacteria</taxon>
        <taxon>Bacillati</taxon>
        <taxon>Bacillota</taxon>
        <taxon>Clostridia</taxon>
        <taxon>Lachnospirales</taxon>
        <taxon>Lachnospiraceae</taxon>
        <taxon>Brotonthovivens</taxon>
    </lineage>
</organism>
<dbReference type="RefSeq" id="WP_158425532.1">
    <property type="nucleotide sequence ID" value="NZ_JAOQJQ010000004.1"/>
</dbReference>
<dbReference type="InterPro" id="IPR017900">
    <property type="entry name" value="4Fe4S_Fe_S_CS"/>
</dbReference>
<evidence type="ECO:0000313" key="8">
    <source>
        <dbReference type="Proteomes" id="UP001652442"/>
    </source>
</evidence>
<evidence type="ECO:0000256" key="2">
    <source>
        <dbReference type="ARBA" id="ARBA00022723"/>
    </source>
</evidence>
<keyword evidence="8" id="KW-1185">Reference proteome</keyword>
<keyword evidence="2" id="KW-0479">Metal-binding</keyword>
<dbReference type="PROSITE" id="PS00198">
    <property type="entry name" value="4FE4S_FER_1"/>
    <property type="match status" value="1"/>
</dbReference>
<dbReference type="InterPro" id="IPR017896">
    <property type="entry name" value="4Fe4S_Fe-S-bd"/>
</dbReference>
<keyword evidence="5" id="KW-0411">Iron-sulfur</keyword>
<comment type="caution">
    <text evidence="7">The sequence shown here is derived from an EMBL/GenBank/DDBJ whole genome shotgun (WGS) entry which is preliminary data.</text>
</comment>
<evidence type="ECO:0000256" key="1">
    <source>
        <dbReference type="ARBA" id="ARBA00007118"/>
    </source>
</evidence>
<feature type="domain" description="4Fe-4S ferredoxin-type" evidence="6">
    <location>
        <begin position="5"/>
        <end position="34"/>
    </location>
</feature>
<dbReference type="PROSITE" id="PS51379">
    <property type="entry name" value="4FE4S_FER_2"/>
    <property type="match status" value="2"/>
</dbReference>
<evidence type="ECO:0000259" key="6">
    <source>
        <dbReference type="PROSITE" id="PS51379"/>
    </source>
</evidence>
<dbReference type="PANTHER" id="PTHR43673">
    <property type="entry name" value="NAD(P)H NITROREDUCTASE YDGI-RELATED"/>
    <property type="match status" value="1"/>
</dbReference>
<evidence type="ECO:0000313" key="7">
    <source>
        <dbReference type="EMBL" id="MCU6762827.1"/>
    </source>
</evidence>
<evidence type="ECO:0000256" key="3">
    <source>
        <dbReference type="ARBA" id="ARBA00023002"/>
    </source>
</evidence>
<dbReference type="Pfam" id="PF00881">
    <property type="entry name" value="Nitroreductase"/>
    <property type="match status" value="1"/>
</dbReference>
<dbReference type="InterPro" id="IPR029479">
    <property type="entry name" value="Nitroreductase"/>
</dbReference>
<dbReference type="InterPro" id="IPR000415">
    <property type="entry name" value="Nitroreductase-like"/>
</dbReference>
<reference evidence="7 8" key="1">
    <citation type="journal article" date="2021" name="ISME Commun">
        <title>Automated analysis of genomic sequences facilitates high-throughput and comprehensive description of bacteria.</title>
        <authorList>
            <person name="Hitch T.C.A."/>
        </authorList>
    </citation>
    <scope>NUCLEOTIDE SEQUENCE [LARGE SCALE GENOMIC DNA]</scope>
    <source>
        <strain evidence="7 8">Sanger_109</strain>
    </source>
</reference>
<proteinExistence type="inferred from homology"/>
<gene>
    <name evidence="7" type="ORF">OCV88_10850</name>
</gene>
<dbReference type="Pfam" id="PF12838">
    <property type="entry name" value="Fer4_7"/>
    <property type="match status" value="1"/>
</dbReference>
<dbReference type="Gene3D" id="3.30.70.20">
    <property type="match status" value="1"/>
</dbReference>
<keyword evidence="3" id="KW-0560">Oxidoreductase</keyword>
<name>A0ABT2TMH2_9FIRM</name>
<accession>A0ABT2TMH2</accession>
<evidence type="ECO:0000256" key="5">
    <source>
        <dbReference type="ARBA" id="ARBA00023014"/>
    </source>
</evidence>
<dbReference type="SUPFAM" id="SSF54862">
    <property type="entry name" value="4Fe-4S ferredoxins"/>
    <property type="match status" value="1"/>
</dbReference>